<dbReference type="RefSeq" id="WP_206569194.1">
    <property type="nucleotide sequence ID" value="NZ_JAFKCW010000002.1"/>
</dbReference>
<keyword evidence="9" id="KW-1185">Reference proteome</keyword>
<comment type="similarity">
    <text evidence="1">Belongs to the sigma-70 factor family. ECF subfamily.</text>
</comment>
<dbReference type="SUPFAM" id="SSF88946">
    <property type="entry name" value="Sigma2 domain of RNA polymerase sigma factors"/>
    <property type="match status" value="1"/>
</dbReference>
<sequence>MKSEATEKEILQGLADGDPKSQEVLYKRFYSYGMSICLRYTDRREEAVEILHDGFMTVFTHFEQFDQDRPFKPWFRRTLINLCINHYKKHQKGIVDPGPEYPVDSQDPSPGVLGELEYADLIRAIQKLPDAYRTVFNLFVIEGFGHEEIAEMLGIQIGTSKSNLARARIKLREMLNPKSHEQEIFRYG</sequence>
<comment type="caution">
    <text evidence="8">The sequence shown here is derived from an EMBL/GenBank/DDBJ whole genome shotgun (WGS) entry which is preliminary data.</text>
</comment>
<dbReference type="InterPro" id="IPR013249">
    <property type="entry name" value="RNA_pol_sigma70_r4_t2"/>
</dbReference>
<dbReference type="EMBL" id="JAFKCW010000002">
    <property type="protein sequence ID" value="MBN7801223.1"/>
    <property type="molecule type" value="Genomic_DNA"/>
</dbReference>
<evidence type="ECO:0000313" key="9">
    <source>
        <dbReference type="Proteomes" id="UP000664698"/>
    </source>
</evidence>
<evidence type="ECO:0000256" key="2">
    <source>
        <dbReference type="ARBA" id="ARBA00023015"/>
    </source>
</evidence>
<dbReference type="InterPro" id="IPR013325">
    <property type="entry name" value="RNA_pol_sigma_r2"/>
</dbReference>
<protein>
    <submittedName>
        <fullName evidence="8">RNA polymerase sigma factor</fullName>
    </submittedName>
</protein>
<proteinExistence type="inferred from homology"/>
<dbReference type="NCBIfam" id="TIGR02937">
    <property type="entry name" value="sigma70-ECF"/>
    <property type="match status" value="1"/>
</dbReference>
<dbReference type="InterPro" id="IPR039425">
    <property type="entry name" value="RNA_pol_sigma-70-like"/>
</dbReference>
<evidence type="ECO:0000256" key="1">
    <source>
        <dbReference type="ARBA" id="ARBA00010641"/>
    </source>
</evidence>
<dbReference type="Proteomes" id="UP000664698">
    <property type="component" value="Unassembled WGS sequence"/>
</dbReference>
<keyword evidence="5" id="KW-0804">Transcription</keyword>
<gene>
    <name evidence="8" type="ORF">J0A67_10140</name>
</gene>
<dbReference type="InterPro" id="IPR013324">
    <property type="entry name" value="RNA_pol_sigma_r3/r4-like"/>
</dbReference>
<evidence type="ECO:0000313" key="8">
    <source>
        <dbReference type="EMBL" id="MBN7801223.1"/>
    </source>
</evidence>
<dbReference type="CDD" id="cd06171">
    <property type="entry name" value="Sigma70_r4"/>
    <property type="match status" value="1"/>
</dbReference>
<feature type="domain" description="RNA polymerase sigma factor 70 region 4 type 2" evidence="7">
    <location>
        <begin position="120"/>
        <end position="171"/>
    </location>
</feature>
<dbReference type="PANTHER" id="PTHR43133:SF8">
    <property type="entry name" value="RNA POLYMERASE SIGMA FACTOR HI_1459-RELATED"/>
    <property type="match status" value="1"/>
</dbReference>
<dbReference type="PANTHER" id="PTHR43133">
    <property type="entry name" value="RNA POLYMERASE ECF-TYPE SIGMA FACTO"/>
    <property type="match status" value="1"/>
</dbReference>
<evidence type="ECO:0000256" key="3">
    <source>
        <dbReference type="ARBA" id="ARBA00023082"/>
    </source>
</evidence>
<accession>A0ABS3BPI0</accession>
<keyword evidence="2" id="KW-0805">Transcription regulation</keyword>
<keyword evidence="3" id="KW-0731">Sigma factor</keyword>
<keyword evidence="4" id="KW-0238">DNA-binding</keyword>
<reference evidence="8 9" key="1">
    <citation type="submission" date="2021-03" db="EMBL/GenBank/DDBJ databases">
        <title>novel species isolated from a fishpond in China.</title>
        <authorList>
            <person name="Lu H."/>
            <person name="Cai Z."/>
        </authorList>
    </citation>
    <scope>NUCLEOTIDE SEQUENCE [LARGE SCALE GENOMIC DNA]</scope>
    <source>
        <strain evidence="8 9">JCM 31546</strain>
    </source>
</reference>
<evidence type="ECO:0000259" key="6">
    <source>
        <dbReference type="Pfam" id="PF04542"/>
    </source>
</evidence>
<dbReference type="Pfam" id="PF08281">
    <property type="entry name" value="Sigma70_r4_2"/>
    <property type="match status" value="1"/>
</dbReference>
<evidence type="ECO:0000256" key="5">
    <source>
        <dbReference type="ARBA" id="ARBA00023163"/>
    </source>
</evidence>
<evidence type="ECO:0000256" key="4">
    <source>
        <dbReference type="ARBA" id="ARBA00023125"/>
    </source>
</evidence>
<feature type="domain" description="RNA polymerase sigma-70 region 2" evidence="6">
    <location>
        <begin position="25"/>
        <end position="92"/>
    </location>
</feature>
<dbReference type="Gene3D" id="1.10.10.10">
    <property type="entry name" value="Winged helix-like DNA-binding domain superfamily/Winged helix DNA-binding domain"/>
    <property type="match status" value="1"/>
</dbReference>
<dbReference type="InterPro" id="IPR007627">
    <property type="entry name" value="RNA_pol_sigma70_r2"/>
</dbReference>
<dbReference type="InterPro" id="IPR036388">
    <property type="entry name" value="WH-like_DNA-bd_sf"/>
</dbReference>
<dbReference type="Gene3D" id="1.10.1740.10">
    <property type="match status" value="1"/>
</dbReference>
<name>A0ABS3BPI0_9BACT</name>
<dbReference type="SUPFAM" id="SSF88659">
    <property type="entry name" value="Sigma3 and sigma4 domains of RNA polymerase sigma factors"/>
    <property type="match status" value="1"/>
</dbReference>
<dbReference type="InterPro" id="IPR014284">
    <property type="entry name" value="RNA_pol_sigma-70_dom"/>
</dbReference>
<dbReference type="Pfam" id="PF04542">
    <property type="entry name" value="Sigma70_r2"/>
    <property type="match status" value="1"/>
</dbReference>
<evidence type="ECO:0000259" key="7">
    <source>
        <dbReference type="Pfam" id="PF08281"/>
    </source>
</evidence>
<organism evidence="8 9">
    <name type="scientific">Algoriphagus aestuariicola</name>
    <dbReference type="NCBI Taxonomy" id="1852016"/>
    <lineage>
        <taxon>Bacteria</taxon>
        <taxon>Pseudomonadati</taxon>
        <taxon>Bacteroidota</taxon>
        <taxon>Cytophagia</taxon>
        <taxon>Cytophagales</taxon>
        <taxon>Cyclobacteriaceae</taxon>
        <taxon>Algoriphagus</taxon>
    </lineage>
</organism>